<evidence type="ECO:0000259" key="1">
    <source>
        <dbReference type="Pfam" id="PF00144"/>
    </source>
</evidence>
<dbReference type="SUPFAM" id="SSF56601">
    <property type="entry name" value="beta-lactamase/transpeptidase-like"/>
    <property type="match status" value="1"/>
</dbReference>
<dbReference type="InterPro" id="IPR001466">
    <property type="entry name" value="Beta-lactam-related"/>
</dbReference>
<gene>
    <name evidence="2" type="ORF">J2Z18_003952</name>
</gene>
<dbReference type="Pfam" id="PF00144">
    <property type="entry name" value="Beta-lactamase"/>
    <property type="match status" value="1"/>
</dbReference>
<feature type="domain" description="Beta-lactamase-related" evidence="1">
    <location>
        <begin position="39"/>
        <end position="297"/>
    </location>
</feature>
<dbReference type="Proteomes" id="UP000706926">
    <property type="component" value="Unassembled WGS sequence"/>
</dbReference>
<dbReference type="PANTHER" id="PTHR43283:SF7">
    <property type="entry name" value="BETA-LACTAMASE-RELATED DOMAIN-CONTAINING PROTEIN"/>
    <property type="match status" value="1"/>
</dbReference>
<dbReference type="RefSeq" id="WP_007130919.1">
    <property type="nucleotide sequence ID" value="NZ_CP139098.1"/>
</dbReference>
<keyword evidence="3" id="KW-1185">Reference proteome</keyword>
<dbReference type="EMBL" id="JAGGKI010000010">
    <property type="protein sequence ID" value="MBP1894846.1"/>
    <property type="molecule type" value="Genomic_DNA"/>
</dbReference>
<evidence type="ECO:0000313" key="3">
    <source>
        <dbReference type="Proteomes" id="UP000706926"/>
    </source>
</evidence>
<sequence>MERIISIAKSGHQGLSAAAINSFFTRLEQQALEVNHFILLKEGRSVAEWYRAPYRKECLQLLYSLSKSFTSIAAGIAWDQGYLELHDPVISFFPDELPGRVSPNLAKMTVHHLLSMSTGHLGNIYPAIAREENWVRAFLAQEVELEPGERYCYTTHATYMVAAIIEKVTGQSLVDFLMPRLFEPLGISRPTWETCPMGIAAGGMGLSLTTADVAKFGQMLLNRGMYEGKRIVSERYIELATSEQSDNRPGVERVDWAQGYGYQFHLCRRGCYRGDGSFGQMCFVTPRENIVIAVNASFKSMARLQVLLDLIYEELLDAKEIQQSEDLQDDPRLQQTIASISSKEPEIRPIPAGVPDLHLRTYGLSDNDNPQGLNRIGFRLRDSKLSLLLGYGREEDSEQLLELDFTQPVQTRHRFHKDLSMPLQEVVAYAAWLDKRTLRLNLYYIETPYVVTYTMTFEGESIDVQFQINVSFHLSDYRASGRLMNKKL</sequence>
<accession>A0ABS4FF15</accession>
<comment type="caution">
    <text evidence="2">The sequence shown here is derived from an EMBL/GenBank/DDBJ whole genome shotgun (WGS) entry which is preliminary data.</text>
</comment>
<proteinExistence type="predicted"/>
<organism evidence="2 3">
    <name type="scientific">Paenibacillus lactis</name>
    <dbReference type="NCBI Taxonomy" id="228574"/>
    <lineage>
        <taxon>Bacteria</taxon>
        <taxon>Bacillati</taxon>
        <taxon>Bacillota</taxon>
        <taxon>Bacilli</taxon>
        <taxon>Bacillales</taxon>
        <taxon>Paenibacillaceae</taxon>
        <taxon>Paenibacillus</taxon>
    </lineage>
</organism>
<dbReference type="InterPro" id="IPR012338">
    <property type="entry name" value="Beta-lactam/transpept-like"/>
</dbReference>
<evidence type="ECO:0000313" key="2">
    <source>
        <dbReference type="EMBL" id="MBP1894846.1"/>
    </source>
</evidence>
<dbReference type="InterPro" id="IPR050789">
    <property type="entry name" value="Diverse_Enzym_Activities"/>
</dbReference>
<reference evidence="2 3" key="1">
    <citation type="submission" date="2021-03" db="EMBL/GenBank/DDBJ databases">
        <title>Genomic Encyclopedia of Type Strains, Phase IV (KMG-IV): sequencing the most valuable type-strain genomes for metagenomic binning, comparative biology and taxonomic classification.</title>
        <authorList>
            <person name="Goeker M."/>
        </authorList>
    </citation>
    <scope>NUCLEOTIDE SEQUENCE [LARGE SCALE GENOMIC DNA]</scope>
    <source>
        <strain evidence="2 3">DSM 15596</strain>
    </source>
</reference>
<dbReference type="Gene3D" id="3.40.710.10">
    <property type="entry name" value="DD-peptidase/beta-lactamase superfamily"/>
    <property type="match status" value="1"/>
</dbReference>
<dbReference type="GeneID" id="95405881"/>
<protein>
    <submittedName>
        <fullName evidence="2">CubicO group peptidase (Beta-lactamase class C family)</fullName>
    </submittedName>
</protein>
<name>A0ABS4FF15_9BACL</name>
<dbReference type="PANTHER" id="PTHR43283">
    <property type="entry name" value="BETA-LACTAMASE-RELATED"/>
    <property type="match status" value="1"/>
</dbReference>